<dbReference type="CDD" id="cd00130">
    <property type="entry name" value="PAS"/>
    <property type="match status" value="1"/>
</dbReference>
<organism evidence="2 3">
    <name type="scientific">Flavipsychrobacter stenotrophus</name>
    <dbReference type="NCBI Taxonomy" id="2077091"/>
    <lineage>
        <taxon>Bacteria</taxon>
        <taxon>Pseudomonadati</taxon>
        <taxon>Bacteroidota</taxon>
        <taxon>Chitinophagia</taxon>
        <taxon>Chitinophagales</taxon>
        <taxon>Chitinophagaceae</taxon>
        <taxon>Flavipsychrobacter</taxon>
    </lineage>
</organism>
<dbReference type="InterPro" id="IPR000014">
    <property type="entry name" value="PAS"/>
</dbReference>
<reference evidence="2 3" key="1">
    <citation type="submission" date="2018-01" db="EMBL/GenBank/DDBJ databases">
        <title>A novel member of the phylum Bacteroidetes isolated from glacier ice.</title>
        <authorList>
            <person name="Liu Q."/>
            <person name="Xin Y.-H."/>
        </authorList>
    </citation>
    <scope>NUCLEOTIDE SEQUENCE [LARGE SCALE GENOMIC DNA]</scope>
    <source>
        <strain evidence="2 3">RB1R16</strain>
    </source>
</reference>
<proteinExistence type="predicted"/>
<dbReference type="PROSITE" id="PS50112">
    <property type="entry name" value="PAS"/>
    <property type="match status" value="1"/>
</dbReference>
<dbReference type="NCBIfam" id="TIGR00229">
    <property type="entry name" value="sensory_box"/>
    <property type="match status" value="1"/>
</dbReference>
<dbReference type="EMBL" id="PPSL01000003">
    <property type="protein sequence ID" value="PQJ10736.1"/>
    <property type="molecule type" value="Genomic_DNA"/>
</dbReference>
<dbReference type="OrthoDB" id="1489936at2"/>
<feature type="domain" description="PAS" evidence="1">
    <location>
        <begin position="39"/>
        <end position="110"/>
    </location>
</feature>
<protein>
    <recommendedName>
        <fullName evidence="1">PAS domain-containing protein</fullName>
    </recommendedName>
</protein>
<dbReference type="AlphaFoldDB" id="A0A2S7SW31"/>
<dbReference type="InterPro" id="IPR035965">
    <property type="entry name" value="PAS-like_dom_sf"/>
</dbReference>
<name>A0A2S7SW31_9BACT</name>
<gene>
    <name evidence="2" type="ORF">CJD36_012255</name>
</gene>
<accession>A0A2S7SW31</accession>
<dbReference type="Proteomes" id="UP000239872">
    <property type="component" value="Unassembled WGS sequence"/>
</dbReference>
<dbReference type="Pfam" id="PF13426">
    <property type="entry name" value="PAS_9"/>
    <property type="match status" value="1"/>
</dbReference>
<dbReference type="RefSeq" id="WP_105039463.1">
    <property type="nucleotide sequence ID" value="NZ_PPSL01000003.1"/>
</dbReference>
<evidence type="ECO:0000313" key="3">
    <source>
        <dbReference type="Proteomes" id="UP000239872"/>
    </source>
</evidence>
<evidence type="ECO:0000313" key="2">
    <source>
        <dbReference type="EMBL" id="PQJ10736.1"/>
    </source>
</evidence>
<dbReference type="SMART" id="SM00091">
    <property type="entry name" value="PAS"/>
    <property type="match status" value="1"/>
</dbReference>
<keyword evidence="3" id="KW-1185">Reference proteome</keyword>
<dbReference type="SUPFAM" id="SSF55785">
    <property type="entry name" value="PYP-like sensor domain (PAS domain)"/>
    <property type="match status" value="1"/>
</dbReference>
<evidence type="ECO:0000259" key="1">
    <source>
        <dbReference type="PROSITE" id="PS50112"/>
    </source>
</evidence>
<sequence>MSLGIADYLLKDELTSLSLYKSIVYSSERVAAAVDLRLSEKRYNDLFDLSPLPMWVVDLKTLEFLDINAATVKNYGYSREEFLSMSLRDIREPGDIPQLEADIEEVNRAAGVRANNVVTHKIKDGTLISVEIQISFIQFKGRHATIVIARDVTDNVNNLKSIQLQNEKLKEIAWLQSHVVRAPLARLMGLV</sequence>
<dbReference type="Gene3D" id="3.30.450.20">
    <property type="entry name" value="PAS domain"/>
    <property type="match status" value="1"/>
</dbReference>
<comment type="caution">
    <text evidence="2">The sequence shown here is derived from an EMBL/GenBank/DDBJ whole genome shotgun (WGS) entry which is preliminary data.</text>
</comment>